<feature type="domain" description="Fork-head" evidence="14">
    <location>
        <begin position="245"/>
        <end position="346"/>
    </location>
</feature>
<organism evidence="15 16">
    <name type="scientific">Colletotrichum spinosum</name>
    <dbReference type="NCBI Taxonomy" id="1347390"/>
    <lineage>
        <taxon>Eukaryota</taxon>
        <taxon>Fungi</taxon>
        <taxon>Dikarya</taxon>
        <taxon>Ascomycota</taxon>
        <taxon>Pezizomycotina</taxon>
        <taxon>Sordariomycetes</taxon>
        <taxon>Hypocreomycetidae</taxon>
        <taxon>Glomerellales</taxon>
        <taxon>Glomerellaceae</taxon>
        <taxon>Colletotrichum</taxon>
        <taxon>Colletotrichum orbiculare species complex</taxon>
    </lineage>
</organism>
<evidence type="ECO:0000313" key="15">
    <source>
        <dbReference type="EMBL" id="TDZ33065.1"/>
    </source>
</evidence>
<dbReference type="InterPro" id="IPR036390">
    <property type="entry name" value="WH_DNA-bd_sf"/>
</dbReference>
<feature type="DNA-binding region" description="Fork-head" evidence="12">
    <location>
        <begin position="245"/>
        <end position="346"/>
    </location>
</feature>
<evidence type="ECO:0000256" key="2">
    <source>
        <dbReference type="ARBA" id="ARBA00004496"/>
    </source>
</evidence>
<evidence type="ECO:0000256" key="7">
    <source>
        <dbReference type="ARBA" id="ARBA00023015"/>
    </source>
</evidence>
<dbReference type="SMART" id="SM00339">
    <property type="entry name" value="FH"/>
    <property type="match status" value="1"/>
</dbReference>
<dbReference type="GO" id="GO:0000981">
    <property type="term" value="F:DNA-binding transcription factor activity, RNA polymerase II-specific"/>
    <property type="evidence" value="ECO:0007669"/>
    <property type="project" value="TreeGrafter"/>
</dbReference>
<dbReference type="PROSITE" id="PS50039">
    <property type="entry name" value="FORK_HEAD_3"/>
    <property type="match status" value="1"/>
</dbReference>
<evidence type="ECO:0000256" key="6">
    <source>
        <dbReference type="ARBA" id="ARBA00022604"/>
    </source>
</evidence>
<evidence type="ECO:0000313" key="16">
    <source>
        <dbReference type="Proteomes" id="UP000295083"/>
    </source>
</evidence>
<dbReference type="InterPro" id="IPR001766">
    <property type="entry name" value="Fork_head_dom"/>
</dbReference>
<dbReference type="AlphaFoldDB" id="A0A4R8QCQ7"/>
<dbReference type="EMBL" id="QAPG01000070">
    <property type="protein sequence ID" value="TDZ33065.1"/>
    <property type="molecule type" value="Genomic_DNA"/>
</dbReference>
<sequence length="545" mass="60789">MTSMGAQTEQMDNTMAGPGALNRSPAGATQSISPEPLAIKTDGESYYEAMAGQRQLPAQQQQHQQHQQPFYTNQISAITQQPQFQSPNMGSAVWPSPRSSVDEFDNYSYRGQAPTSYHPASLSPRTWPSSIQTPPPAQFEVPFHHQEAYEGLPSDHMTMSPEDLRGASLNISVEYGTGCYQQQDAAPKYESPPQISTSVSPYATSPVSMQEAYKADMNASPATTSPPPAPQRSLTAESKGESEPYAQLIWKALRSQENHCMTLQQLYQWFIDNTDKPEKAGSGGWRNSVRHNLSMNEAFARKPLPVDQFNGGNNNSSSDKRPSEWYLVEKYRDRVMPTTHFRGSPRDSSRRSSSIARHRPRHAAASAVSRTTTYHPSPEFPNRTMPGRAMSGSRGGRATTRSRNAARNLRLQTENAAALAASHHHHQQQQQQQQQQQHQGWSAPPQRTMNPEHLDAYFRMPYGPADSSRARFDDRRDALPLSIRSAGPPPHQAAYPFGNYNMADVAGVYNPQQPQHQHQTPQHQHQQPQTENVLYGWGNSTNHGL</sequence>
<keyword evidence="8 12" id="KW-0238">DNA-binding</keyword>
<reference evidence="15 16" key="1">
    <citation type="submission" date="2018-11" db="EMBL/GenBank/DDBJ databases">
        <title>Genome sequence and assembly of Colletotrichum spinosum.</title>
        <authorList>
            <person name="Gan P."/>
            <person name="Shirasu K."/>
        </authorList>
    </citation>
    <scope>NUCLEOTIDE SEQUENCE [LARGE SCALE GENOMIC DNA]</scope>
    <source>
        <strain evidence="15 16">CBS 515.97</strain>
    </source>
</reference>
<accession>A0A4R8QCQ7</accession>
<keyword evidence="7" id="KW-0805">Transcription regulation</keyword>
<protein>
    <recommendedName>
        <fullName evidence="11">Forkhead box protein O</fullName>
    </recommendedName>
</protein>
<keyword evidence="9" id="KW-0804">Transcription</keyword>
<dbReference type="Gene3D" id="1.10.10.10">
    <property type="entry name" value="Winged helix-like DNA-binding domain superfamily/Winged helix DNA-binding domain"/>
    <property type="match status" value="1"/>
</dbReference>
<feature type="compositionally biased region" description="Low complexity" evidence="13">
    <location>
        <begin position="59"/>
        <end position="68"/>
    </location>
</feature>
<evidence type="ECO:0000256" key="8">
    <source>
        <dbReference type="ARBA" id="ARBA00023125"/>
    </source>
</evidence>
<dbReference type="GO" id="GO:0005634">
    <property type="term" value="C:nucleus"/>
    <property type="evidence" value="ECO:0007669"/>
    <property type="project" value="UniProtKB-SubCell"/>
</dbReference>
<dbReference type="GO" id="GO:0005737">
    <property type="term" value="C:cytoplasm"/>
    <property type="evidence" value="ECO:0007669"/>
    <property type="project" value="UniProtKB-SubCell"/>
</dbReference>
<dbReference type="Pfam" id="PF00250">
    <property type="entry name" value="Forkhead"/>
    <property type="match status" value="1"/>
</dbReference>
<dbReference type="GO" id="GO:0000978">
    <property type="term" value="F:RNA polymerase II cis-regulatory region sequence-specific DNA binding"/>
    <property type="evidence" value="ECO:0007669"/>
    <property type="project" value="TreeGrafter"/>
</dbReference>
<feature type="region of interest" description="Disordered" evidence="13">
    <location>
        <begin position="184"/>
        <end position="203"/>
    </location>
</feature>
<feature type="compositionally biased region" description="Polar residues" evidence="13">
    <location>
        <begin position="193"/>
        <end position="203"/>
    </location>
</feature>
<proteinExistence type="predicted"/>
<evidence type="ECO:0000256" key="4">
    <source>
        <dbReference type="ARBA" id="ARBA00022490"/>
    </source>
</evidence>
<evidence type="ECO:0000256" key="13">
    <source>
        <dbReference type="SAM" id="MobiDB-lite"/>
    </source>
</evidence>
<keyword evidence="5" id="KW-0597">Phosphoprotein</keyword>
<keyword evidence="6" id="KW-0341">Growth regulation</keyword>
<evidence type="ECO:0000256" key="11">
    <source>
        <dbReference type="ARBA" id="ARBA00039893"/>
    </source>
</evidence>
<feature type="compositionally biased region" description="Polar residues" evidence="13">
    <location>
        <begin position="1"/>
        <end position="13"/>
    </location>
</feature>
<comment type="subcellular location">
    <subcellularLocation>
        <location evidence="2">Cytoplasm</location>
    </subcellularLocation>
    <subcellularLocation>
        <location evidence="1 12">Nucleus</location>
    </subcellularLocation>
</comment>
<dbReference type="PANTHER" id="PTHR45767">
    <property type="entry name" value="FORKHEAD BOX PROTEIN O"/>
    <property type="match status" value="1"/>
</dbReference>
<feature type="region of interest" description="Disordered" evidence="13">
    <location>
        <begin position="304"/>
        <end position="323"/>
    </location>
</feature>
<evidence type="ECO:0000259" key="14">
    <source>
        <dbReference type="PROSITE" id="PS50039"/>
    </source>
</evidence>
<keyword evidence="3" id="KW-0217">Developmental protein</keyword>
<dbReference type="SUPFAM" id="SSF46785">
    <property type="entry name" value="Winged helix' DNA-binding domain"/>
    <property type="match status" value="1"/>
</dbReference>
<keyword evidence="16" id="KW-1185">Reference proteome</keyword>
<evidence type="ECO:0000256" key="3">
    <source>
        <dbReference type="ARBA" id="ARBA00022473"/>
    </source>
</evidence>
<feature type="compositionally biased region" description="Low complexity" evidence="13">
    <location>
        <begin position="512"/>
        <end position="530"/>
    </location>
</feature>
<keyword evidence="4" id="KW-0963">Cytoplasm</keyword>
<evidence type="ECO:0000256" key="12">
    <source>
        <dbReference type="PROSITE-ProRule" id="PRU00089"/>
    </source>
</evidence>
<feature type="region of interest" description="Disordered" evidence="13">
    <location>
        <begin position="217"/>
        <end position="241"/>
    </location>
</feature>
<feature type="compositionally biased region" description="Low complexity" evidence="13">
    <location>
        <begin position="387"/>
        <end position="403"/>
    </location>
</feature>
<dbReference type="InterPro" id="IPR030456">
    <property type="entry name" value="TF_fork_head_CS_2"/>
</dbReference>
<evidence type="ECO:0000256" key="1">
    <source>
        <dbReference type="ARBA" id="ARBA00004123"/>
    </source>
</evidence>
<dbReference type="InterPro" id="IPR036388">
    <property type="entry name" value="WH-like_DNA-bd_sf"/>
</dbReference>
<feature type="region of interest" description="Disordered" evidence="13">
    <location>
        <begin position="417"/>
        <end position="446"/>
    </location>
</feature>
<feature type="compositionally biased region" description="Low complexity" evidence="13">
    <location>
        <begin position="428"/>
        <end position="439"/>
    </location>
</feature>
<comment type="caution">
    <text evidence="15">The sequence shown here is derived from an EMBL/GenBank/DDBJ whole genome shotgun (WGS) entry which is preliminary data.</text>
</comment>
<evidence type="ECO:0000256" key="9">
    <source>
        <dbReference type="ARBA" id="ARBA00023163"/>
    </source>
</evidence>
<evidence type="ECO:0000256" key="10">
    <source>
        <dbReference type="ARBA" id="ARBA00023242"/>
    </source>
</evidence>
<feature type="region of interest" description="Disordered" evidence="13">
    <location>
        <begin position="512"/>
        <end position="545"/>
    </location>
</feature>
<keyword evidence="10 12" id="KW-0539">Nucleus</keyword>
<feature type="region of interest" description="Disordered" evidence="13">
    <location>
        <begin position="1"/>
        <end position="69"/>
    </location>
</feature>
<gene>
    <name evidence="15" type="primary">FOXJ3</name>
    <name evidence="15" type="ORF">C8035_v006077</name>
</gene>
<name>A0A4R8QCQ7_9PEZI</name>
<dbReference type="PANTHER" id="PTHR45767:SF2">
    <property type="entry name" value="FORKHEAD BOX PROTEIN O"/>
    <property type="match status" value="1"/>
</dbReference>
<dbReference type="Proteomes" id="UP000295083">
    <property type="component" value="Unassembled WGS sequence"/>
</dbReference>
<evidence type="ECO:0000256" key="5">
    <source>
        <dbReference type="ARBA" id="ARBA00022553"/>
    </source>
</evidence>
<feature type="region of interest" description="Disordered" evidence="13">
    <location>
        <begin position="336"/>
        <end position="403"/>
    </location>
</feature>
<dbReference type="PROSITE" id="PS00658">
    <property type="entry name" value="FORK_HEAD_2"/>
    <property type="match status" value="1"/>
</dbReference>